<dbReference type="EMBL" id="JAHYIQ010000002">
    <property type="protein sequence ID" value="KAK1134681.1"/>
    <property type="molecule type" value="Genomic_DNA"/>
</dbReference>
<sequence length="135" mass="15342">MINPPADPRMKGSLAQFIIYVTRFEPLAADVDTILHNNRAQLKPCRVVNGSSEWRKGWLASQVAVTSYPFISPTHALRYAHNEPTNFFHFPSLRVTPVDSSDRESNCSDTLVWRVLRGGMFSVVLFMSVFLRIDD</sequence>
<proteinExistence type="predicted"/>
<name>A0AA40GBR7_9HYME</name>
<comment type="caution">
    <text evidence="1">The sequence shown here is derived from an EMBL/GenBank/DDBJ whole genome shotgun (WGS) entry which is preliminary data.</text>
</comment>
<evidence type="ECO:0000313" key="1">
    <source>
        <dbReference type="EMBL" id="KAK1134681.1"/>
    </source>
</evidence>
<dbReference type="Proteomes" id="UP001177670">
    <property type="component" value="Unassembled WGS sequence"/>
</dbReference>
<gene>
    <name evidence="1" type="ORF">K0M31_007461</name>
</gene>
<evidence type="ECO:0000313" key="2">
    <source>
        <dbReference type="Proteomes" id="UP001177670"/>
    </source>
</evidence>
<accession>A0AA40GBR7</accession>
<dbReference type="AlphaFoldDB" id="A0AA40GBR7"/>
<organism evidence="1 2">
    <name type="scientific">Melipona bicolor</name>
    <dbReference type="NCBI Taxonomy" id="60889"/>
    <lineage>
        <taxon>Eukaryota</taxon>
        <taxon>Metazoa</taxon>
        <taxon>Ecdysozoa</taxon>
        <taxon>Arthropoda</taxon>
        <taxon>Hexapoda</taxon>
        <taxon>Insecta</taxon>
        <taxon>Pterygota</taxon>
        <taxon>Neoptera</taxon>
        <taxon>Endopterygota</taxon>
        <taxon>Hymenoptera</taxon>
        <taxon>Apocrita</taxon>
        <taxon>Aculeata</taxon>
        <taxon>Apoidea</taxon>
        <taxon>Anthophila</taxon>
        <taxon>Apidae</taxon>
        <taxon>Melipona</taxon>
    </lineage>
</organism>
<keyword evidence="2" id="KW-1185">Reference proteome</keyword>
<protein>
    <submittedName>
        <fullName evidence="1">Uncharacterized protein</fullName>
    </submittedName>
</protein>
<reference evidence="1" key="1">
    <citation type="submission" date="2021-10" db="EMBL/GenBank/DDBJ databases">
        <title>Melipona bicolor Genome sequencing and assembly.</title>
        <authorList>
            <person name="Araujo N.S."/>
            <person name="Arias M.C."/>
        </authorList>
    </citation>
    <scope>NUCLEOTIDE SEQUENCE</scope>
    <source>
        <strain evidence="1">USP_2M_L1-L4_2017</strain>
        <tissue evidence="1">Whole body</tissue>
    </source>
</reference>